<gene>
    <name evidence="2" type="ORF">MERR_LOCUS11126</name>
    <name evidence="3" type="ORF">MERR_LOCUS49379</name>
</gene>
<reference evidence="3 4" key="1">
    <citation type="submission" date="2020-01" db="EMBL/GenBank/DDBJ databases">
        <authorList>
            <person name="Mishra B."/>
        </authorList>
    </citation>
    <scope>NUCLEOTIDE SEQUENCE [LARGE SCALE GENOMIC DNA]</scope>
</reference>
<dbReference type="EMBL" id="CACVBM020001928">
    <property type="protein sequence ID" value="CAA7062143.1"/>
    <property type="molecule type" value="Genomic_DNA"/>
</dbReference>
<feature type="region of interest" description="Disordered" evidence="1">
    <location>
        <begin position="1"/>
        <end position="71"/>
    </location>
</feature>
<dbReference type="Proteomes" id="UP000467841">
    <property type="component" value="Unassembled WGS sequence"/>
</dbReference>
<protein>
    <submittedName>
        <fullName evidence="3">Uncharacterized protein</fullName>
    </submittedName>
</protein>
<evidence type="ECO:0000313" key="3">
    <source>
        <dbReference type="EMBL" id="CAA7062143.1"/>
    </source>
</evidence>
<dbReference type="AlphaFoldDB" id="A0A6D2L658"/>
<proteinExistence type="predicted"/>
<feature type="compositionally biased region" description="Basic and acidic residues" evidence="1">
    <location>
        <begin position="1"/>
        <end position="25"/>
    </location>
</feature>
<evidence type="ECO:0000256" key="1">
    <source>
        <dbReference type="SAM" id="MobiDB-lite"/>
    </source>
</evidence>
<keyword evidence="4" id="KW-1185">Reference proteome</keyword>
<evidence type="ECO:0000313" key="2">
    <source>
        <dbReference type="EMBL" id="CAA7023891.1"/>
    </source>
</evidence>
<accession>A0A6D2L658</accession>
<name>A0A6D2L658_9BRAS</name>
<feature type="compositionally biased region" description="Basic and acidic residues" evidence="1">
    <location>
        <begin position="52"/>
        <end position="62"/>
    </location>
</feature>
<evidence type="ECO:0000313" key="4">
    <source>
        <dbReference type="Proteomes" id="UP000467841"/>
    </source>
</evidence>
<dbReference type="EMBL" id="CACVBM020000832">
    <property type="protein sequence ID" value="CAA7023891.1"/>
    <property type="molecule type" value="Genomic_DNA"/>
</dbReference>
<organism evidence="3 4">
    <name type="scientific">Microthlaspi erraticum</name>
    <dbReference type="NCBI Taxonomy" id="1685480"/>
    <lineage>
        <taxon>Eukaryota</taxon>
        <taxon>Viridiplantae</taxon>
        <taxon>Streptophyta</taxon>
        <taxon>Embryophyta</taxon>
        <taxon>Tracheophyta</taxon>
        <taxon>Spermatophyta</taxon>
        <taxon>Magnoliopsida</taxon>
        <taxon>eudicotyledons</taxon>
        <taxon>Gunneridae</taxon>
        <taxon>Pentapetalae</taxon>
        <taxon>rosids</taxon>
        <taxon>malvids</taxon>
        <taxon>Brassicales</taxon>
        <taxon>Brassicaceae</taxon>
        <taxon>Coluteocarpeae</taxon>
        <taxon>Microthlaspi</taxon>
    </lineage>
</organism>
<feature type="compositionally biased region" description="Polar residues" evidence="1">
    <location>
        <begin position="32"/>
        <end position="41"/>
    </location>
</feature>
<sequence>MVQDEKATLEPPKGEAADDSIKEDSILLPKQLATQARSNTKAPKPNPPKGSSKMEHEAEAKKDTRKPKSCPNLKLLFPNELIDENLEGFKEKVARTLQLFPKATIPRYIHGEIVYPAVNHPPDTHLEEKGLGGSKIPLISIFS</sequence>